<feature type="domain" description="ABC3 transporter permease C-terminal" evidence="7">
    <location>
        <begin position="758"/>
        <end position="877"/>
    </location>
</feature>
<evidence type="ECO:0000259" key="7">
    <source>
        <dbReference type="Pfam" id="PF02687"/>
    </source>
</evidence>
<keyword evidence="3 6" id="KW-0812">Transmembrane</keyword>
<dbReference type="RefSeq" id="WP_117545110.1">
    <property type="nucleotide sequence ID" value="NZ_QVLV01000013.1"/>
</dbReference>
<organism evidence="8 9">
    <name type="scientific">Eisenbergiella massiliensis</name>
    <dbReference type="NCBI Taxonomy" id="1720294"/>
    <lineage>
        <taxon>Bacteria</taxon>
        <taxon>Bacillati</taxon>
        <taxon>Bacillota</taxon>
        <taxon>Clostridia</taxon>
        <taxon>Lachnospirales</taxon>
        <taxon>Lachnospiraceae</taxon>
        <taxon>Eisenbergiella</taxon>
    </lineage>
</organism>
<evidence type="ECO:0000313" key="9">
    <source>
        <dbReference type="Proteomes" id="UP000260812"/>
    </source>
</evidence>
<evidence type="ECO:0000256" key="1">
    <source>
        <dbReference type="ARBA" id="ARBA00004651"/>
    </source>
</evidence>
<keyword evidence="4 6" id="KW-1133">Transmembrane helix</keyword>
<name>A0A3E3I0Z3_9FIRM</name>
<feature type="transmembrane region" description="Helical" evidence="6">
    <location>
        <begin position="807"/>
        <end position="830"/>
    </location>
</feature>
<dbReference type="InterPro" id="IPR050250">
    <property type="entry name" value="Macrolide_Exporter_MacB"/>
</dbReference>
<dbReference type="PANTHER" id="PTHR30572:SF17">
    <property type="entry name" value="ABC3 TRANSPORTER PERMEASE PROTEIN DOMAIN-CONTAINING PROTEIN"/>
    <property type="match status" value="1"/>
</dbReference>
<feature type="domain" description="ABC3 transporter permease C-terminal" evidence="7">
    <location>
        <begin position="270"/>
        <end position="411"/>
    </location>
</feature>
<feature type="transmembrane region" description="Helical" evidence="6">
    <location>
        <begin position="20"/>
        <end position="41"/>
    </location>
</feature>
<dbReference type="PANTHER" id="PTHR30572">
    <property type="entry name" value="MEMBRANE COMPONENT OF TRANSPORTER-RELATED"/>
    <property type="match status" value="1"/>
</dbReference>
<reference evidence="8" key="1">
    <citation type="submission" date="2018-08" db="EMBL/GenBank/DDBJ databases">
        <title>A genome reference for cultivated species of the human gut microbiota.</title>
        <authorList>
            <person name="Zou Y."/>
            <person name="Xue W."/>
            <person name="Luo G."/>
        </authorList>
    </citation>
    <scope>NUCLEOTIDE SEQUENCE [LARGE SCALE GENOMIC DNA]</scope>
    <source>
        <strain evidence="8">TF05-5AC</strain>
    </source>
</reference>
<accession>A0A3E3I0Z3</accession>
<comment type="caution">
    <text evidence="8">The sequence shown here is derived from an EMBL/GenBank/DDBJ whole genome shotgun (WGS) entry which is preliminary data.</text>
</comment>
<evidence type="ECO:0000256" key="4">
    <source>
        <dbReference type="ARBA" id="ARBA00022989"/>
    </source>
</evidence>
<feature type="transmembrane region" description="Helical" evidence="6">
    <location>
        <begin position="850"/>
        <end position="874"/>
    </location>
</feature>
<feature type="transmembrane region" description="Helical" evidence="6">
    <location>
        <begin position="266"/>
        <end position="288"/>
    </location>
</feature>
<keyword evidence="5 6" id="KW-0472">Membrane</keyword>
<dbReference type="AlphaFoldDB" id="A0A3E3I0Z3"/>
<gene>
    <name evidence="8" type="ORF">DXC51_18215</name>
</gene>
<evidence type="ECO:0000256" key="6">
    <source>
        <dbReference type="SAM" id="Phobius"/>
    </source>
</evidence>
<evidence type="ECO:0000256" key="3">
    <source>
        <dbReference type="ARBA" id="ARBA00022692"/>
    </source>
</evidence>
<feature type="transmembrane region" description="Helical" evidence="6">
    <location>
        <begin position="309"/>
        <end position="331"/>
    </location>
</feature>
<feature type="transmembrane region" description="Helical" evidence="6">
    <location>
        <begin position="451"/>
        <end position="475"/>
    </location>
</feature>
<sequence length="889" mass="98973">MKTICAFVRQNMSYYKRDTAACLAAVIFVAALLSGTGSLLYSSRMGNLENNRLIYGDWNYYTLKTGPLMQELREGGRHPDYDIVSYGCVEMKKVLTQPGRITLLYGDENYRSMLHRELLEGVYPQDRNQVAMDRYTLRNLGITGGPGTQVELDGRTYTLTGILRDRWAASVGTMEAFVSEDTPEETGRAFVFLKFGEERRLHSQWEAFCARFGLQPGQMGENEPVNRYLGGSQKASLKTLWKEAFVDRDADITYLLLQLKKQSDPAGGGILLLLGFFGAFVLYSVFRISIQKRLPQYGILRSIGVGDTGIFRIIFTELAAFLLLGWIPGFILGNLAVKSLYSRFNTVFLSKGMGVSQEALSLPAAEELLQRTASAARTFHVSLWTSASCLLSLLILLLLITLIFIRRIHRQEAVELRRENRSIKYARTTCALRNKSPARALVSRLLYPGRAAFFSLLVSLAMGGVIFLCTDYVIINTRLHDERALKSDDGLGAGYQVLLETGERMNSIPEETARSIADLPGVERVHTVSGLPCQILFAPGEFLWQDYFTEVNREYQTFCHGISEKTEDGGVAVKCNLLGYDDDLLAQLEAFLLEGKIDPGQMKEKNTVILTAIMDGQGNYDSTTKKAGDTILLKVPSGQAPLSQCRSFPENLEYETREFTIAAIVSRSLTKDPNLYTANTTDITYSILMTTQQLQENFAVRGSSVLSIIKEEKAKAAPTADSIREKIAALPDCVLKDYTRAIEQKELYLRQKMFYFYALALLFFLAGLLHTGNSLSHLIFSRRHEIGIIRAMGISDRRLLTLIAKEALRYALLSSLLMLTATAAATRAASYILSHIYLYLSAKAPVPPSAITAALLINLAAALLAVTLPTLHALKTPILTQINRQRNTP</sequence>
<dbReference type="GO" id="GO:0005886">
    <property type="term" value="C:plasma membrane"/>
    <property type="evidence" value="ECO:0007669"/>
    <property type="project" value="UniProtKB-SubCell"/>
</dbReference>
<dbReference type="EMBL" id="QVLV01000013">
    <property type="protein sequence ID" value="RGE57941.1"/>
    <property type="molecule type" value="Genomic_DNA"/>
</dbReference>
<dbReference type="Pfam" id="PF02687">
    <property type="entry name" value="FtsX"/>
    <property type="match status" value="2"/>
</dbReference>
<dbReference type="GeneID" id="97988753"/>
<keyword evidence="2" id="KW-1003">Cell membrane</keyword>
<keyword evidence="9" id="KW-1185">Reference proteome</keyword>
<dbReference type="Proteomes" id="UP000260812">
    <property type="component" value="Unassembled WGS sequence"/>
</dbReference>
<evidence type="ECO:0000256" key="5">
    <source>
        <dbReference type="ARBA" id="ARBA00023136"/>
    </source>
</evidence>
<dbReference type="InterPro" id="IPR003838">
    <property type="entry name" value="ABC3_permease_C"/>
</dbReference>
<comment type="subcellular location">
    <subcellularLocation>
        <location evidence="1">Cell membrane</location>
        <topology evidence="1">Multi-pass membrane protein</topology>
    </subcellularLocation>
</comment>
<feature type="transmembrane region" description="Helical" evidence="6">
    <location>
        <begin position="754"/>
        <end position="780"/>
    </location>
</feature>
<feature type="transmembrane region" description="Helical" evidence="6">
    <location>
        <begin position="383"/>
        <end position="405"/>
    </location>
</feature>
<evidence type="ECO:0000313" key="8">
    <source>
        <dbReference type="EMBL" id="RGE57941.1"/>
    </source>
</evidence>
<dbReference type="GO" id="GO:0022857">
    <property type="term" value="F:transmembrane transporter activity"/>
    <property type="evidence" value="ECO:0007669"/>
    <property type="project" value="TreeGrafter"/>
</dbReference>
<proteinExistence type="predicted"/>
<protein>
    <submittedName>
        <fullName evidence="8">ABC transporter permease</fullName>
    </submittedName>
</protein>
<evidence type="ECO:0000256" key="2">
    <source>
        <dbReference type="ARBA" id="ARBA00022475"/>
    </source>
</evidence>